<dbReference type="CDD" id="cd13585">
    <property type="entry name" value="PBP2_TMBP_like"/>
    <property type="match status" value="1"/>
</dbReference>
<dbReference type="PANTHER" id="PTHR43649:SF12">
    <property type="entry name" value="DIACETYLCHITOBIOSE BINDING PROTEIN DASA"/>
    <property type="match status" value="1"/>
</dbReference>
<dbReference type="InterPro" id="IPR006059">
    <property type="entry name" value="SBP"/>
</dbReference>
<organism evidence="2 3">
    <name type="scientific">Kribbella alba</name>
    <dbReference type="NCBI Taxonomy" id="190197"/>
    <lineage>
        <taxon>Bacteria</taxon>
        <taxon>Bacillati</taxon>
        <taxon>Actinomycetota</taxon>
        <taxon>Actinomycetes</taxon>
        <taxon>Propionibacteriales</taxon>
        <taxon>Kribbellaceae</taxon>
        <taxon>Kribbella</taxon>
    </lineage>
</organism>
<dbReference type="InterPro" id="IPR050490">
    <property type="entry name" value="Bact_solute-bd_prot1"/>
</dbReference>
<dbReference type="EMBL" id="BAAANE010000003">
    <property type="protein sequence ID" value="GAA1624735.1"/>
    <property type="molecule type" value="Genomic_DNA"/>
</dbReference>
<reference evidence="2 3" key="1">
    <citation type="journal article" date="2019" name="Int. J. Syst. Evol. Microbiol.">
        <title>The Global Catalogue of Microorganisms (GCM) 10K type strain sequencing project: providing services to taxonomists for standard genome sequencing and annotation.</title>
        <authorList>
            <consortium name="The Broad Institute Genomics Platform"/>
            <consortium name="The Broad Institute Genome Sequencing Center for Infectious Disease"/>
            <person name="Wu L."/>
            <person name="Ma J."/>
        </authorList>
    </citation>
    <scope>NUCLEOTIDE SEQUENCE [LARGE SCALE GENOMIC DNA]</scope>
    <source>
        <strain evidence="2 3">JCM 14306</strain>
    </source>
</reference>
<dbReference type="RefSeq" id="WP_344109322.1">
    <property type="nucleotide sequence ID" value="NZ_BAAANE010000003.1"/>
</dbReference>
<dbReference type="SUPFAM" id="SSF53850">
    <property type="entry name" value="Periplasmic binding protein-like II"/>
    <property type="match status" value="1"/>
</dbReference>
<dbReference type="InterPro" id="IPR006311">
    <property type="entry name" value="TAT_signal"/>
</dbReference>
<dbReference type="PROSITE" id="PS51318">
    <property type="entry name" value="TAT"/>
    <property type="match status" value="1"/>
</dbReference>
<feature type="signal peptide" evidence="1">
    <location>
        <begin position="1"/>
        <end position="29"/>
    </location>
</feature>
<feature type="chain" id="PRO_5045940460" evidence="1">
    <location>
        <begin position="30"/>
        <end position="414"/>
    </location>
</feature>
<dbReference type="PANTHER" id="PTHR43649">
    <property type="entry name" value="ARABINOSE-BINDING PROTEIN-RELATED"/>
    <property type="match status" value="1"/>
</dbReference>
<protein>
    <submittedName>
        <fullName evidence="2">Sugar ABC transporter substrate-binding protein</fullName>
    </submittedName>
</protein>
<evidence type="ECO:0000313" key="3">
    <source>
        <dbReference type="Proteomes" id="UP001501319"/>
    </source>
</evidence>
<dbReference type="Pfam" id="PF13416">
    <property type="entry name" value="SBP_bac_8"/>
    <property type="match status" value="1"/>
</dbReference>
<sequence length="414" mass="44237">MFDTTVARPSRRTILAGGLALGTTLLATACGGSAGQAADNNTLTLWDYYQEPEPTYLKRLSDFTASSGVKIERTFVKYDDFLGKILQGAAAGKLPDVILIDNPWNSAMADQGVLADLSDNVEKWGKWDQFYPGPRASATWKGKIYGVPNESNCLIMYYNVDMLRAAGVAPPTTWEELEAAAGALTKGGVKGFSTAMSKSENAVFVFESLLWQSGADLATLDSPEGLRALTYLVGLVQKGYLSKECLSWDLRDGLTQLANGRSAICFQGTWDAAWLKKNMKAKWDVALLPAGPAANASNLGGENWSVTASSTNADSAWKLIEFVNQPSQLVPDLVAQGQLPSRKDVASDAAFGKHPLSMFIKQESVAKARVYGANYPQMADALMQAYQGAISGQATPQAALAAAAAKIKPLLSKG</sequence>
<gene>
    <name evidence="2" type="ORF">GCM10009744_10380</name>
</gene>
<evidence type="ECO:0000256" key="1">
    <source>
        <dbReference type="SAM" id="SignalP"/>
    </source>
</evidence>
<name>A0ABN2F0H2_9ACTN</name>
<keyword evidence="3" id="KW-1185">Reference proteome</keyword>
<dbReference type="Gene3D" id="3.40.190.10">
    <property type="entry name" value="Periplasmic binding protein-like II"/>
    <property type="match status" value="2"/>
</dbReference>
<accession>A0ABN2F0H2</accession>
<evidence type="ECO:0000313" key="2">
    <source>
        <dbReference type="EMBL" id="GAA1624735.1"/>
    </source>
</evidence>
<comment type="caution">
    <text evidence="2">The sequence shown here is derived from an EMBL/GenBank/DDBJ whole genome shotgun (WGS) entry which is preliminary data.</text>
</comment>
<keyword evidence="1" id="KW-0732">Signal</keyword>
<dbReference type="Proteomes" id="UP001501319">
    <property type="component" value="Unassembled WGS sequence"/>
</dbReference>
<proteinExistence type="predicted"/>